<reference evidence="3 4" key="1">
    <citation type="submission" date="2017-09" db="EMBL/GenBank/DDBJ databases">
        <title>Depth-based differentiation of microbial function through sediment-hosted aquifers and enrichment of novel symbionts in the deep terrestrial subsurface.</title>
        <authorList>
            <person name="Probst A.J."/>
            <person name="Ladd B."/>
            <person name="Jarett J.K."/>
            <person name="Geller-Mcgrath D.E."/>
            <person name="Sieber C.M."/>
            <person name="Emerson J.B."/>
            <person name="Anantharaman K."/>
            <person name="Thomas B.C."/>
            <person name="Malmstrom R."/>
            <person name="Stieglmeier M."/>
            <person name="Klingl A."/>
            <person name="Woyke T."/>
            <person name="Ryan C.M."/>
            <person name="Banfield J.F."/>
        </authorList>
    </citation>
    <scope>NUCLEOTIDE SEQUENCE [LARGE SCALE GENOMIC DNA]</scope>
    <source>
        <strain evidence="3">CG11_big_fil_rev_8_21_14_0_20_36_8</strain>
    </source>
</reference>
<dbReference type="Proteomes" id="UP000231056">
    <property type="component" value="Unassembled WGS sequence"/>
</dbReference>
<sequence length="406" mass="45786">MSKDEVKQNTKKRVLIVIGTLAIGGGAEKVAATIGSELTRRGHEVHLLTFYEAPQTYPFSGILASFHDQPKSRFHKALLIPAHVWKIYRYVKKHKIELTVSFLEEANFQLLVSKILFRWSLPVIASVRNNIEKREWLFKLATRLLYPFAKKVVSVTKAVEEILKTQFHLKNIVTIYNPLDIEMISEKAQIPLPTEYAPLFSSHPICISIGRLIHQKGQWHLIRAFVEVRQAHPQAKLVILGEGEYREKLEQLISDCGLSDSVFLIGKHENVYQFLAAADVFAFSSLWEGMPNTMLEALAVGLPIVSPDCISGPREIIAPGLSITNTIAFPHETDLGVLTVPLENDTIWFDSKTISLSVAEQQLAQEVIKLLHKPLTKNIKAVTAAKNTYSILKTVDAWEQLIIKER</sequence>
<keyword evidence="3" id="KW-0808">Transferase</keyword>
<dbReference type="Pfam" id="PF00534">
    <property type="entry name" value="Glycos_transf_1"/>
    <property type="match status" value="1"/>
</dbReference>
<gene>
    <name evidence="3" type="ORF">COV58_03320</name>
</gene>
<dbReference type="SUPFAM" id="SSF53756">
    <property type="entry name" value="UDP-Glycosyltransferase/glycogen phosphorylase"/>
    <property type="match status" value="1"/>
</dbReference>
<evidence type="ECO:0000313" key="3">
    <source>
        <dbReference type="EMBL" id="PIQ73278.1"/>
    </source>
</evidence>
<name>A0A2M6ITM1_9BACT</name>
<evidence type="ECO:0000259" key="1">
    <source>
        <dbReference type="Pfam" id="PF00534"/>
    </source>
</evidence>
<dbReference type="CDD" id="cd03811">
    <property type="entry name" value="GT4_GT28_WabH-like"/>
    <property type="match status" value="1"/>
</dbReference>
<dbReference type="InterPro" id="IPR001296">
    <property type="entry name" value="Glyco_trans_1"/>
</dbReference>
<proteinExistence type="predicted"/>
<dbReference type="Pfam" id="PF13439">
    <property type="entry name" value="Glyco_transf_4"/>
    <property type="match status" value="1"/>
</dbReference>
<evidence type="ECO:0000259" key="2">
    <source>
        <dbReference type="Pfam" id="PF13439"/>
    </source>
</evidence>
<feature type="domain" description="Glycosyltransferase subfamily 4-like N-terminal" evidence="2">
    <location>
        <begin position="25"/>
        <end position="182"/>
    </location>
</feature>
<dbReference type="PANTHER" id="PTHR12526:SF630">
    <property type="entry name" value="GLYCOSYLTRANSFERASE"/>
    <property type="match status" value="1"/>
</dbReference>
<dbReference type="AlphaFoldDB" id="A0A2M6ITM1"/>
<accession>A0A2M6ITM1</accession>
<evidence type="ECO:0000313" key="4">
    <source>
        <dbReference type="Proteomes" id="UP000231056"/>
    </source>
</evidence>
<dbReference type="Gene3D" id="3.40.50.2000">
    <property type="entry name" value="Glycogen Phosphorylase B"/>
    <property type="match status" value="2"/>
</dbReference>
<dbReference type="InterPro" id="IPR028098">
    <property type="entry name" value="Glyco_trans_4-like_N"/>
</dbReference>
<protein>
    <submittedName>
        <fullName evidence="3">Glycosyltransferase</fullName>
    </submittedName>
</protein>
<dbReference type="EMBL" id="PCVM01000077">
    <property type="protein sequence ID" value="PIQ73278.1"/>
    <property type="molecule type" value="Genomic_DNA"/>
</dbReference>
<feature type="domain" description="Glycosyl transferase family 1" evidence="1">
    <location>
        <begin position="202"/>
        <end position="321"/>
    </location>
</feature>
<organism evidence="3 4">
    <name type="scientific">Candidatus Roizmanbacteria bacterium CG11_big_fil_rev_8_21_14_0_20_36_8</name>
    <dbReference type="NCBI Taxonomy" id="1974856"/>
    <lineage>
        <taxon>Bacteria</taxon>
        <taxon>Candidatus Roizmaniibacteriota</taxon>
    </lineage>
</organism>
<dbReference type="PANTHER" id="PTHR12526">
    <property type="entry name" value="GLYCOSYLTRANSFERASE"/>
    <property type="match status" value="1"/>
</dbReference>
<comment type="caution">
    <text evidence="3">The sequence shown here is derived from an EMBL/GenBank/DDBJ whole genome shotgun (WGS) entry which is preliminary data.</text>
</comment>
<dbReference type="GO" id="GO:0016757">
    <property type="term" value="F:glycosyltransferase activity"/>
    <property type="evidence" value="ECO:0007669"/>
    <property type="project" value="InterPro"/>
</dbReference>